<dbReference type="Proteomes" id="UP000054408">
    <property type="component" value="Unassembled WGS sequence"/>
</dbReference>
<keyword evidence="4 6" id="KW-0505">Motor protein</keyword>
<accession>A0A0L0D990</accession>
<evidence type="ECO:0000256" key="4">
    <source>
        <dbReference type="ARBA" id="ARBA00023175"/>
    </source>
</evidence>
<evidence type="ECO:0000259" key="9">
    <source>
        <dbReference type="PROSITE" id="PS51456"/>
    </source>
</evidence>
<organism evidence="10 11">
    <name type="scientific">Thecamonas trahens ATCC 50062</name>
    <dbReference type="NCBI Taxonomy" id="461836"/>
    <lineage>
        <taxon>Eukaryota</taxon>
        <taxon>Apusozoa</taxon>
        <taxon>Apusomonadida</taxon>
        <taxon>Apusomonadidae</taxon>
        <taxon>Thecamonas</taxon>
    </lineage>
</organism>
<dbReference type="PROSITE" id="PS50096">
    <property type="entry name" value="IQ"/>
    <property type="match status" value="1"/>
</dbReference>
<dbReference type="Pfam" id="PF00169">
    <property type="entry name" value="PH"/>
    <property type="match status" value="4"/>
</dbReference>
<evidence type="ECO:0000256" key="1">
    <source>
        <dbReference type="ARBA" id="ARBA00022741"/>
    </source>
</evidence>
<evidence type="ECO:0000256" key="3">
    <source>
        <dbReference type="ARBA" id="ARBA00023123"/>
    </source>
</evidence>
<evidence type="ECO:0000256" key="7">
    <source>
        <dbReference type="SAM" id="MobiDB-lite"/>
    </source>
</evidence>
<dbReference type="GO" id="GO:0007015">
    <property type="term" value="P:actin filament organization"/>
    <property type="evidence" value="ECO:0007669"/>
    <property type="project" value="TreeGrafter"/>
</dbReference>
<feature type="region of interest" description="Actin-binding" evidence="6">
    <location>
        <begin position="651"/>
        <end position="673"/>
    </location>
</feature>
<dbReference type="OrthoDB" id="6108017at2759"/>
<evidence type="ECO:0000256" key="6">
    <source>
        <dbReference type="PROSITE-ProRule" id="PRU00782"/>
    </source>
</evidence>
<dbReference type="GO" id="GO:0005737">
    <property type="term" value="C:cytoplasm"/>
    <property type="evidence" value="ECO:0007669"/>
    <property type="project" value="TreeGrafter"/>
</dbReference>
<feature type="domain" description="Myosin motor" evidence="9">
    <location>
        <begin position="69"/>
        <end position="783"/>
    </location>
</feature>
<dbReference type="SUPFAM" id="SSF52540">
    <property type="entry name" value="P-loop containing nucleoside triphosphate hydrolases"/>
    <property type="match status" value="1"/>
</dbReference>
<dbReference type="SUPFAM" id="SSF50729">
    <property type="entry name" value="PH domain-like"/>
    <property type="match status" value="4"/>
</dbReference>
<keyword evidence="2 6" id="KW-0067">ATP-binding</keyword>
<dbReference type="Gene3D" id="1.10.10.820">
    <property type="match status" value="1"/>
</dbReference>
<name>A0A0L0D990_THETB</name>
<dbReference type="GO" id="GO:0051015">
    <property type="term" value="F:actin filament binding"/>
    <property type="evidence" value="ECO:0007669"/>
    <property type="project" value="TreeGrafter"/>
</dbReference>
<dbReference type="RefSeq" id="XP_013762856.1">
    <property type="nucleotide sequence ID" value="XM_013907402.1"/>
</dbReference>
<dbReference type="CDD" id="cd00124">
    <property type="entry name" value="MYSc"/>
    <property type="match status" value="1"/>
</dbReference>
<feature type="binding site" evidence="6">
    <location>
        <begin position="164"/>
        <end position="171"/>
    </location>
    <ligand>
        <name>ATP</name>
        <dbReference type="ChEBI" id="CHEBI:30616"/>
    </ligand>
</feature>
<dbReference type="Gene3D" id="1.20.58.530">
    <property type="match status" value="1"/>
</dbReference>
<keyword evidence="3 6" id="KW-0518">Myosin</keyword>
<dbReference type="Gene3D" id="3.40.850.10">
    <property type="entry name" value="Kinesin motor domain"/>
    <property type="match status" value="1"/>
</dbReference>
<dbReference type="Pfam" id="PF00063">
    <property type="entry name" value="Myosin_head"/>
    <property type="match status" value="1"/>
</dbReference>
<sequence>MAAHLETGDRVWVPSDTMVWALATVANVGSSAATVEFMDVALASSPSPATASVPLDAIVPTSFPVEEPEGVENLVTLPRLSEGDVLHLSRVRLAGSNIYAWMGSALLAINPYKAMPALYGPATVARFLESNSRADAEPHVYAVADRAYRKATSTGRAQGIVISGESGAGKSRTTGFILEYTTRVASQNTGSDDDDDAADMAYDSDEEDYAPAPLATRIVAATPVLEAFGNAKTVRNNNSSRFGKFIKVHFDSVGSIAGASFETYLLEKSRVCSQSGTERNYHIFYQLLAGTFAAEKERFFLKDVSEYAYLNPGCYTIPGANDADDFIELKDAFNAIGLVPDEIDFVFSVVSAVLLFGNVQFTPSGSDGCQLADETPVNEIAQLLGIAPAELSKTLTTRRIVSRNSIYYKPRTPNDARIAAGSAAKTLYSRLFDWLVVKINASVASSADSATPLLDGPYVGILDIFGFEIFEHNSFEQFLINFVNERLQQLFVAHTFKLQLAEYSAEGLNVEAIEFKDNQECLDLIQQKNSGILAMLRDECKVPRGSDANLLSKMHDAFRGSPYYDAPRKAANSAFAINHYAGPVTYEIDGFLEKNKDPPFAEFNELVAASSAALVAAVYAPLATPAAVPAGGGRGRAKGPAGLAQQFMTSLNSLMDTLGATDLHFIRCIKPNDAQLADTFDPAVVMRQIRCQGMLETIEMRKRAYPVWVPFDDFLARFGFLLDASAAPASVQDQCRAIIESAGTLAHMEDTPDGAPASLQWQIGKSKVFLKDGLSTSLEMVREERLSASVVKIQRMVRGALARAALAAAAADKLASLEAARLTRVDVEITRLEYERKERERLEAERRERERLEAERLERERLEAERLEAERLERERFEAEQAAMLAAEQAEQDQRKREAMEAERKAKEAAAAEERAAAEAAAAASRAAAEAEEAERLAALDEKAAAAAAERAALAEAEAKLKEPEAEPAGGAAVSGERKTSAELRAELGDAYVEGLPAELQGVALQPPPPPPPRSSSLKVATCEGYLMKKGGSSIRVAWEQRFFALTPTELTYSAHKYKPVKGRIKIDDMTKVGVDASSGKANCIALDTTYRTFYMYAGNEETMDNWIVCLALAIKRADRMRAAARRQEAKARSELKKGYLQKQGGQRQNWLTRFFVLTTSKLTYAPKKNSAQRREILVRDMTSAAQVDGLFRIDIATAKRTYKLQARSEDEMNDWLEAFDMALHPDKARASARRSVPPGAAPSSSSNELVVDGVTVDLSDPDAIVKSSTLQKRAGSKNSWSSRFVTLTPSQITYAAKEGKALKGSIQLADVTSVSRNSDQDKANCFEVVTPYRTFHFIAPTQEIMFSWLVILKKVIAITAAAAPSGPGSAIKGIGKEGFLNKRGGSRTNWTKRWFTITPSALTYAPKKNKPIKGAIPLGEIAMVQVCGDPAVTKKRTFVFEVVTEARTYYLQAEGGKDDMVAWIDAIDGASKGIQI</sequence>
<feature type="region of interest" description="Disordered" evidence="7">
    <location>
        <begin position="958"/>
        <end position="980"/>
    </location>
</feature>
<keyword evidence="5 6" id="KW-0009">Actin-binding</keyword>
<reference evidence="10 11" key="1">
    <citation type="submission" date="2010-05" db="EMBL/GenBank/DDBJ databases">
        <title>The Genome Sequence of Thecamonas trahens ATCC 50062.</title>
        <authorList>
            <consortium name="The Broad Institute Genome Sequencing Platform"/>
            <person name="Russ C."/>
            <person name="Cuomo C."/>
            <person name="Shea T."/>
            <person name="Young S.K."/>
            <person name="Zeng Q."/>
            <person name="Koehrsen M."/>
            <person name="Haas B."/>
            <person name="Borodovsky M."/>
            <person name="Guigo R."/>
            <person name="Alvarado L."/>
            <person name="Berlin A."/>
            <person name="Bochicchio J."/>
            <person name="Borenstein D."/>
            <person name="Chapman S."/>
            <person name="Chen Z."/>
            <person name="Freedman E."/>
            <person name="Gellesch M."/>
            <person name="Goldberg J."/>
            <person name="Griggs A."/>
            <person name="Gujja S."/>
            <person name="Heilman E."/>
            <person name="Heiman D."/>
            <person name="Hepburn T."/>
            <person name="Howarth C."/>
            <person name="Jen D."/>
            <person name="Larson L."/>
            <person name="Mehta T."/>
            <person name="Park D."/>
            <person name="Pearson M."/>
            <person name="Roberts A."/>
            <person name="Saif S."/>
            <person name="Shenoy N."/>
            <person name="Sisk P."/>
            <person name="Stolte C."/>
            <person name="Sykes S."/>
            <person name="Thomson T."/>
            <person name="Walk T."/>
            <person name="White J."/>
            <person name="Yandava C."/>
            <person name="Burger G."/>
            <person name="Gray M.W."/>
            <person name="Holland P.W.H."/>
            <person name="King N."/>
            <person name="Lang F.B.F."/>
            <person name="Roger A.J."/>
            <person name="Ruiz-Trillo I."/>
            <person name="Lander E."/>
            <person name="Nusbaum C."/>
        </authorList>
    </citation>
    <scope>NUCLEOTIDE SEQUENCE [LARGE SCALE GENOMIC DNA]</scope>
    <source>
        <strain evidence="10 11">ATCC 50062</strain>
    </source>
</reference>
<dbReference type="PROSITE" id="PS51456">
    <property type="entry name" value="MYOSIN_MOTOR"/>
    <property type="match status" value="1"/>
</dbReference>
<evidence type="ECO:0000256" key="5">
    <source>
        <dbReference type="ARBA" id="ARBA00023203"/>
    </source>
</evidence>
<dbReference type="SMART" id="SM00242">
    <property type="entry name" value="MYSc"/>
    <property type="match status" value="1"/>
</dbReference>
<comment type="similarity">
    <text evidence="6">Belongs to the TRAFAC class myosin-kinesin ATPase superfamily. Myosin family.</text>
</comment>
<dbReference type="InterPro" id="IPR001609">
    <property type="entry name" value="Myosin_head_motor_dom-like"/>
</dbReference>
<dbReference type="InterPro" id="IPR027417">
    <property type="entry name" value="P-loop_NTPase"/>
</dbReference>
<dbReference type="GO" id="GO:0016020">
    <property type="term" value="C:membrane"/>
    <property type="evidence" value="ECO:0007669"/>
    <property type="project" value="TreeGrafter"/>
</dbReference>
<feature type="domain" description="PH" evidence="8">
    <location>
        <begin position="1020"/>
        <end position="1116"/>
    </location>
</feature>
<dbReference type="InterPro" id="IPR001849">
    <property type="entry name" value="PH_domain"/>
</dbReference>
<feature type="region of interest" description="Disordered" evidence="7">
    <location>
        <begin position="886"/>
        <end position="913"/>
    </location>
</feature>
<dbReference type="EMBL" id="GL349434">
    <property type="protein sequence ID" value="KNC48805.1"/>
    <property type="molecule type" value="Genomic_DNA"/>
</dbReference>
<dbReference type="InterPro" id="IPR036961">
    <property type="entry name" value="Kinesin_motor_dom_sf"/>
</dbReference>
<dbReference type="STRING" id="461836.A0A0L0D990"/>
<evidence type="ECO:0000256" key="2">
    <source>
        <dbReference type="ARBA" id="ARBA00022840"/>
    </source>
</evidence>
<dbReference type="FunFam" id="2.30.29.30:FF:000286">
    <property type="entry name" value="PH-protein kinase domain containing protein"/>
    <property type="match status" value="1"/>
</dbReference>
<dbReference type="FunFam" id="1.10.10.820:FF:000001">
    <property type="entry name" value="Myosin heavy chain"/>
    <property type="match status" value="1"/>
</dbReference>
<dbReference type="PANTHER" id="PTHR13140">
    <property type="entry name" value="MYOSIN"/>
    <property type="match status" value="1"/>
</dbReference>
<feature type="compositionally biased region" description="Basic and acidic residues" evidence="7">
    <location>
        <begin position="892"/>
        <end position="913"/>
    </location>
</feature>
<dbReference type="Gene3D" id="1.20.5.4820">
    <property type="match status" value="1"/>
</dbReference>
<dbReference type="GeneID" id="25560385"/>
<proteinExistence type="inferred from homology"/>
<feature type="domain" description="PH" evidence="8">
    <location>
        <begin position="1134"/>
        <end position="1225"/>
    </location>
</feature>
<dbReference type="PRINTS" id="PR00193">
    <property type="entry name" value="MYOSINHEAVY"/>
</dbReference>
<dbReference type="PANTHER" id="PTHR13140:SF706">
    <property type="entry name" value="DILUTE CLASS UNCONVENTIONAL MYOSIN, ISOFORM C"/>
    <property type="match status" value="1"/>
</dbReference>
<keyword evidence="1 6" id="KW-0547">Nucleotide-binding</keyword>
<gene>
    <name evidence="10" type="ORF">AMSG_00585</name>
</gene>
<evidence type="ECO:0000313" key="11">
    <source>
        <dbReference type="Proteomes" id="UP000054408"/>
    </source>
</evidence>
<evidence type="ECO:0000313" key="10">
    <source>
        <dbReference type="EMBL" id="KNC48805.1"/>
    </source>
</evidence>
<dbReference type="eggNOG" id="KOG4229">
    <property type="taxonomic scope" value="Eukaryota"/>
</dbReference>
<evidence type="ECO:0000259" key="8">
    <source>
        <dbReference type="PROSITE" id="PS50003"/>
    </source>
</evidence>
<dbReference type="Gene3D" id="2.30.29.30">
    <property type="entry name" value="Pleckstrin-homology domain (PH domain)/Phosphotyrosine-binding domain (PTB)"/>
    <property type="match status" value="4"/>
</dbReference>
<dbReference type="GO" id="GO:0005524">
    <property type="term" value="F:ATP binding"/>
    <property type="evidence" value="ECO:0007669"/>
    <property type="project" value="UniProtKB-UniRule"/>
</dbReference>
<keyword evidence="11" id="KW-1185">Reference proteome</keyword>
<feature type="domain" description="PH" evidence="8">
    <location>
        <begin position="1264"/>
        <end position="1358"/>
    </location>
</feature>
<dbReference type="SMART" id="SM00233">
    <property type="entry name" value="PH"/>
    <property type="match status" value="4"/>
</dbReference>
<dbReference type="GO" id="GO:0000146">
    <property type="term" value="F:microfilament motor activity"/>
    <property type="evidence" value="ECO:0007669"/>
    <property type="project" value="TreeGrafter"/>
</dbReference>
<dbReference type="Gene3D" id="1.20.120.720">
    <property type="entry name" value="Myosin VI head, motor domain, U50 subdomain"/>
    <property type="match status" value="1"/>
</dbReference>
<dbReference type="OMA" id="HEMISWR"/>
<feature type="domain" description="PH" evidence="8">
    <location>
        <begin position="1374"/>
        <end position="1473"/>
    </location>
</feature>
<protein>
    <submittedName>
        <fullName evidence="10">Uncharacterized protein</fullName>
    </submittedName>
</protein>
<dbReference type="GO" id="GO:0016459">
    <property type="term" value="C:myosin complex"/>
    <property type="evidence" value="ECO:0007669"/>
    <property type="project" value="UniProtKB-KW"/>
</dbReference>
<dbReference type="PROSITE" id="PS50003">
    <property type="entry name" value="PH_DOMAIN"/>
    <property type="match status" value="4"/>
</dbReference>
<dbReference type="InterPro" id="IPR011993">
    <property type="entry name" value="PH-like_dom_sf"/>
</dbReference>